<feature type="region of interest" description="Disordered" evidence="1">
    <location>
        <begin position="1"/>
        <end position="36"/>
    </location>
</feature>
<protein>
    <submittedName>
        <fullName evidence="3">Uncharacterized protein</fullName>
    </submittedName>
</protein>
<feature type="compositionally biased region" description="Polar residues" evidence="1">
    <location>
        <begin position="1"/>
        <end position="18"/>
    </location>
</feature>
<evidence type="ECO:0000313" key="2">
    <source>
        <dbReference type="Proteomes" id="UP000515153"/>
    </source>
</evidence>
<dbReference type="RefSeq" id="XP_030982878.1">
    <property type="nucleotide sequence ID" value="XM_031125732.1"/>
</dbReference>
<reference evidence="2 3" key="1">
    <citation type="journal article" date="2019" name="Mol. Biol. Evol.">
        <title>Blast fungal genomes show frequent chromosomal changes, gene gains and losses, and effector gene turnover.</title>
        <authorList>
            <person name="Gomez Luciano L.B."/>
            <person name="Jason Tsai I."/>
            <person name="Chuma I."/>
            <person name="Tosa Y."/>
            <person name="Chen Y.H."/>
            <person name="Li J.Y."/>
            <person name="Li M.Y."/>
            <person name="Jade Lu M.Y."/>
            <person name="Nakayashiki H."/>
            <person name="Li W.H."/>
        </authorList>
    </citation>
    <scope>NUCLEOTIDE SEQUENCE [LARGE SCALE GENOMIC DNA]</scope>
    <source>
        <strain evidence="2 3">NI907</strain>
    </source>
</reference>
<name>A0A6P8B6U9_PYRGI</name>
<feature type="compositionally biased region" description="Basic and acidic residues" evidence="1">
    <location>
        <begin position="80"/>
        <end position="92"/>
    </location>
</feature>
<dbReference type="Proteomes" id="UP000515153">
    <property type="component" value="Chromosome I"/>
</dbReference>
<dbReference type="GeneID" id="41960641"/>
<organism evidence="2 3">
    <name type="scientific">Pyricularia grisea</name>
    <name type="common">Crabgrass-specific blast fungus</name>
    <name type="synonym">Magnaporthe grisea</name>
    <dbReference type="NCBI Taxonomy" id="148305"/>
    <lineage>
        <taxon>Eukaryota</taxon>
        <taxon>Fungi</taxon>
        <taxon>Dikarya</taxon>
        <taxon>Ascomycota</taxon>
        <taxon>Pezizomycotina</taxon>
        <taxon>Sordariomycetes</taxon>
        <taxon>Sordariomycetidae</taxon>
        <taxon>Magnaporthales</taxon>
        <taxon>Pyriculariaceae</taxon>
        <taxon>Pyricularia</taxon>
    </lineage>
</organism>
<accession>A0A6P8B6U9</accession>
<dbReference type="AlphaFoldDB" id="A0A6P8B6U9"/>
<reference evidence="3" key="3">
    <citation type="submission" date="2025-08" db="UniProtKB">
        <authorList>
            <consortium name="RefSeq"/>
        </authorList>
    </citation>
    <scope>IDENTIFICATION</scope>
    <source>
        <strain evidence="3">NI907</strain>
    </source>
</reference>
<proteinExistence type="predicted"/>
<evidence type="ECO:0000256" key="1">
    <source>
        <dbReference type="SAM" id="MobiDB-lite"/>
    </source>
</evidence>
<dbReference type="KEGG" id="pgri:PgNI_05701"/>
<gene>
    <name evidence="3" type="ORF">PgNI_05701</name>
</gene>
<reference evidence="3" key="2">
    <citation type="submission" date="2019-10" db="EMBL/GenBank/DDBJ databases">
        <authorList>
            <consortium name="NCBI Genome Project"/>
        </authorList>
    </citation>
    <scope>NUCLEOTIDE SEQUENCE</scope>
    <source>
        <strain evidence="3">NI907</strain>
    </source>
</reference>
<feature type="region of interest" description="Disordered" evidence="1">
    <location>
        <begin position="61"/>
        <end position="187"/>
    </location>
</feature>
<sequence>MASLTNNPQAADNSSTVLSDEELDRDWKPNGRRPHSTIARSFSAELMDIFRIENSLADLDSQVDKRKQELSSRTTELESLEQRIREMEDRLRQRGSPPNSTGPAANSASPRHVRSPISGVFDEPTQGGNDGGNKQQDDDSRRHESRAGDKYAGSRPGTARASRQAVPGALPPTPTESEDGDRERDHV</sequence>
<keyword evidence="2" id="KW-1185">Reference proteome</keyword>
<feature type="compositionally biased region" description="Basic and acidic residues" evidence="1">
    <location>
        <begin position="135"/>
        <end position="149"/>
    </location>
</feature>
<evidence type="ECO:0000313" key="3">
    <source>
        <dbReference type="RefSeq" id="XP_030982878.1"/>
    </source>
</evidence>
<dbReference type="OrthoDB" id="5408734at2759"/>
<feature type="compositionally biased region" description="Polar residues" evidence="1">
    <location>
        <begin position="96"/>
        <end position="109"/>
    </location>
</feature>